<dbReference type="Proteomes" id="UP000591803">
    <property type="component" value="Unassembled WGS sequence"/>
</dbReference>
<proteinExistence type="predicted"/>
<feature type="transmembrane region" description="Helical" evidence="1">
    <location>
        <begin position="36"/>
        <end position="58"/>
    </location>
</feature>
<sequence>MVTVSLWVSFIGLALAICFFLYLITASIDDDDGIAIFLVMAGILFFVVGFSMSIAGMISSNYRLKAFCAFIITCLSAAMYVSTTLLIAF</sequence>
<protein>
    <submittedName>
        <fullName evidence="2">Uncharacterized protein</fullName>
    </submittedName>
</protein>
<evidence type="ECO:0000313" key="2">
    <source>
        <dbReference type="EMBL" id="MBA8061899.1"/>
    </source>
</evidence>
<accession>A0A7W3D2N2</accession>
<keyword evidence="1" id="KW-0472">Membrane</keyword>
<dbReference type="AlphaFoldDB" id="A0A7W3D2N2"/>
<evidence type="ECO:0000256" key="1">
    <source>
        <dbReference type="SAM" id="Phobius"/>
    </source>
</evidence>
<reference evidence="2 3" key="1">
    <citation type="submission" date="2020-06" db="EMBL/GenBank/DDBJ databases">
        <title>REHAB project genomes.</title>
        <authorList>
            <person name="Shaw L.P."/>
        </authorList>
    </citation>
    <scope>NUCLEOTIDE SEQUENCE [LARGE SCALE GENOMIC DNA]</scope>
    <source>
        <strain evidence="2 3">RHBSTW-00116</strain>
    </source>
</reference>
<dbReference type="EMBL" id="JABXRI010000001">
    <property type="protein sequence ID" value="MBA8061899.1"/>
    <property type="molecule type" value="Genomic_DNA"/>
</dbReference>
<feature type="transmembrane region" description="Helical" evidence="1">
    <location>
        <begin position="6"/>
        <end position="24"/>
    </location>
</feature>
<keyword evidence="1" id="KW-0812">Transmembrane</keyword>
<comment type="caution">
    <text evidence="2">The sequence shown here is derived from an EMBL/GenBank/DDBJ whole genome shotgun (WGS) entry which is preliminary data.</text>
</comment>
<name>A0A7W3D2N2_CITFR</name>
<gene>
    <name evidence="2" type="ORF">HV077_05710</name>
</gene>
<keyword evidence="1" id="KW-1133">Transmembrane helix</keyword>
<feature type="transmembrane region" description="Helical" evidence="1">
    <location>
        <begin position="64"/>
        <end position="88"/>
    </location>
</feature>
<evidence type="ECO:0000313" key="3">
    <source>
        <dbReference type="Proteomes" id="UP000591803"/>
    </source>
</evidence>
<organism evidence="2 3">
    <name type="scientific">Citrobacter freundii</name>
    <dbReference type="NCBI Taxonomy" id="546"/>
    <lineage>
        <taxon>Bacteria</taxon>
        <taxon>Pseudomonadati</taxon>
        <taxon>Pseudomonadota</taxon>
        <taxon>Gammaproteobacteria</taxon>
        <taxon>Enterobacterales</taxon>
        <taxon>Enterobacteriaceae</taxon>
        <taxon>Citrobacter</taxon>
        <taxon>Citrobacter freundii complex</taxon>
    </lineage>
</organism>